<dbReference type="InterPro" id="IPR018060">
    <property type="entry name" value="HTH_AraC"/>
</dbReference>
<dbReference type="Proteomes" id="UP000564378">
    <property type="component" value="Unassembled WGS sequence"/>
</dbReference>
<evidence type="ECO:0000313" key="5">
    <source>
        <dbReference type="EMBL" id="MBC2779007.1"/>
    </source>
</evidence>
<evidence type="ECO:0000256" key="2">
    <source>
        <dbReference type="ARBA" id="ARBA00023125"/>
    </source>
</evidence>
<dbReference type="Pfam" id="PF12833">
    <property type="entry name" value="HTH_18"/>
    <property type="match status" value="1"/>
</dbReference>
<evidence type="ECO:0000259" key="4">
    <source>
        <dbReference type="PROSITE" id="PS01124"/>
    </source>
</evidence>
<keyword evidence="1" id="KW-0805">Transcription regulation</keyword>
<evidence type="ECO:0000256" key="1">
    <source>
        <dbReference type="ARBA" id="ARBA00023015"/>
    </source>
</evidence>
<dbReference type="PROSITE" id="PS01124">
    <property type="entry name" value="HTH_ARAC_FAMILY_2"/>
    <property type="match status" value="1"/>
</dbReference>
<sequence>MSRLGALATIRRHRHRAPYATIVLSGGYEEAGESGRHEVQAGDVLIHPPFSAHCDRILRCSAEVLDIPLPMDGQDWPRRGRVADPDRLVRLAERDESLAAQMLLAVLVPDESRCDDLPDRLARDLDMARPPAIAAWADRNGIARETLTRQFRQLYDVAPAHFRVELRARRAWRTIVQERRSTLADIASACGYADQPQLTREVRALTGSPPGTWRKYATSRSHSFKTG</sequence>
<organism evidence="5 6">
    <name type="scientific">Parasphingopyxis marina</name>
    <dbReference type="NCBI Taxonomy" id="2761622"/>
    <lineage>
        <taxon>Bacteria</taxon>
        <taxon>Pseudomonadati</taxon>
        <taxon>Pseudomonadota</taxon>
        <taxon>Alphaproteobacteria</taxon>
        <taxon>Sphingomonadales</taxon>
        <taxon>Sphingomonadaceae</taxon>
        <taxon>Parasphingopyxis</taxon>
    </lineage>
</organism>
<evidence type="ECO:0000256" key="3">
    <source>
        <dbReference type="ARBA" id="ARBA00023163"/>
    </source>
</evidence>
<proteinExistence type="predicted"/>
<dbReference type="AlphaFoldDB" id="A0A842I224"/>
<reference evidence="5 6" key="1">
    <citation type="submission" date="2020-08" db="EMBL/GenBank/DDBJ databases">
        <title>Draft genome sequence of Parasphingopyxis sp. GrpM-11.</title>
        <authorList>
            <person name="Oh J."/>
            <person name="Roh D.-H."/>
        </authorList>
    </citation>
    <scope>NUCLEOTIDE SEQUENCE [LARGE SCALE GENOMIC DNA]</scope>
    <source>
        <strain evidence="5 6">GrpM-11</strain>
    </source>
</reference>
<protein>
    <submittedName>
        <fullName evidence="5">Helix-turn-helix transcriptional regulator</fullName>
    </submittedName>
</protein>
<gene>
    <name evidence="5" type="ORF">H6P80_15390</name>
</gene>
<dbReference type="SUPFAM" id="SSF51182">
    <property type="entry name" value="RmlC-like cupins"/>
    <property type="match status" value="1"/>
</dbReference>
<evidence type="ECO:0000313" key="6">
    <source>
        <dbReference type="Proteomes" id="UP000564378"/>
    </source>
</evidence>
<dbReference type="PANTHER" id="PTHR46796">
    <property type="entry name" value="HTH-TYPE TRANSCRIPTIONAL ACTIVATOR RHAS-RELATED"/>
    <property type="match status" value="1"/>
</dbReference>
<accession>A0A842I224</accession>
<dbReference type="SUPFAM" id="SSF46689">
    <property type="entry name" value="Homeodomain-like"/>
    <property type="match status" value="1"/>
</dbReference>
<dbReference type="GO" id="GO:0003700">
    <property type="term" value="F:DNA-binding transcription factor activity"/>
    <property type="evidence" value="ECO:0007669"/>
    <property type="project" value="InterPro"/>
</dbReference>
<dbReference type="GO" id="GO:0043565">
    <property type="term" value="F:sequence-specific DNA binding"/>
    <property type="evidence" value="ECO:0007669"/>
    <property type="project" value="InterPro"/>
</dbReference>
<dbReference type="InterPro" id="IPR050204">
    <property type="entry name" value="AraC_XylS_family_regulators"/>
</dbReference>
<name>A0A842I224_9SPHN</name>
<comment type="caution">
    <text evidence="5">The sequence shown here is derived from an EMBL/GenBank/DDBJ whole genome shotgun (WGS) entry which is preliminary data.</text>
</comment>
<feature type="domain" description="HTH araC/xylS-type" evidence="4">
    <location>
        <begin position="115"/>
        <end position="216"/>
    </location>
</feature>
<keyword evidence="6" id="KW-1185">Reference proteome</keyword>
<dbReference type="Gene3D" id="1.10.10.60">
    <property type="entry name" value="Homeodomain-like"/>
    <property type="match status" value="1"/>
</dbReference>
<dbReference type="InterPro" id="IPR009057">
    <property type="entry name" value="Homeodomain-like_sf"/>
</dbReference>
<dbReference type="EMBL" id="JACJVJ010000003">
    <property type="protein sequence ID" value="MBC2779007.1"/>
    <property type="molecule type" value="Genomic_DNA"/>
</dbReference>
<dbReference type="SMART" id="SM00342">
    <property type="entry name" value="HTH_ARAC"/>
    <property type="match status" value="1"/>
</dbReference>
<keyword evidence="2" id="KW-0238">DNA-binding</keyword>
<dbReference type="InterPro" id="IPR011051">
    <property type="entry name" value="RmlC_Cupin_sf"/>
</dbReference>
<keyword evidence="3" id="KW-0804">Transcription</keyword>